<dbReference type="RefSeq" id="XP_003648025.1">
    <property type="nucleotide sequence ID" value="XM_003647977.1"/>
</dbReference>
<dbReference type="GO" id="GO:0000398">
    <property type="term" value="P:mRNA splicing, via spliceosome"/>
    <property type="evidence" value="ECO:0007669"/>
    <property type="project" value="UniProtKB-UniRule"/>
</dbReference>
<dbReference type="GO" id="GO:0008033">
    <property type="term" value="P:tRNA processing"/>
    <property type="evidence" value="ECO:0007669"/>
    <property type="project" value="EnsemblFungi"/>
</dbReference>
<name>G8JWJ3_ERECY</name>
<comment type="similarity">
    <text evidence="1">Belongs to the snRNP Sm proteins family.</text>
</comment>
<dbReference type="SMART" id="SM00651">
    <property type="entry name" value="Sm"/>
    <property type="match status" value="1"/>
</dbReference>
<keyword evidence="1" id="KW-0507">mRNA processing</keyword>
<accession>G8JWJ3</accession>
<keyword evidence="1" id="KW-0747">Spliceosome</keyword>
<dbReference type="InterPro" id="IPR047575">
    <property type="entry name" value="Sm"/>
</dbReference>
<reference evidence="4" key="1">
    <citation type="journal article" date="2012" name="G3 (Bethesda)">
        <title>Pichia sorbitophila, an interspecies yeast hybrid reveals early steps of genome resolution following polyploidization.</title>
        <authorList>
            <person name="Leh Louis V."/>
            <person name="Despons L."/>
            <person name="Friedrich A."/>
            <person name="Martin T."/>
            <person name="Durrens P."/>
            <person name="Casaregola S."/>
            <person name="Neuveglise C."/>
            <person name="Fairhead C."/>
            <person name="Marck C."/>
            <person name="Cruz J.A."/>
            <person name="Straub M.L."/>
            <person name="Kugler V."/>
            <person name="Sacerdot C."/>
            <person name="Uzunov Z."/>
            <person name="Thierry A."/>
            <person name="Weiss S."/>
            <person name="Bleykasten C."/>
            <person name="De Montigny J."/>
            <person name="Jacques N."/>
            <person name="Jung P."/>
            <person name="Lemaire M."/>
            <person name="Mallet S."/>
            <person name="Morel G."/>
            <person name="Richard G.F."/>
            <person name="Sarkar A."/>
            <person name="Savel G."/>
            <person name="Schacherer J."/>
            <person name="Seret M.L."/>
            <person name="Talla E."/>
            <person name="Samson G."/>
            <person name="Jubin C."/>
            <person name="Poulain J."/>
            <person name="Vacherie B."/>
            <person name="Barbe V."/>
            <person name="Pelletier E."/>
            <person name="Sherman D.J."/>
            <person name="Westhof E."/>
            <person name="Weissenbach J."/>
            <person name="Baret P.V."/>
            <person name="Wincker P."/>
            <person name="Gaillardin C."/>
            <person name="Dujon B."/>
            <person name="Souciet J.L."/>
        </authorList>
    </citation>
    <scope>NUCLEOTIDE SEQUENCE [LARGE SCALE GENOMIC DNA]</scope>
    <source>
        <strain evidence="4">CBS 270.75 / DBVPG 7215 / KCTC 17166 / NRRL Y-17582</strain>
    </source>
</reference>
<dbReference type="FunCoup" id="G8JWJ3">
    <property type="interactions" value="448"/>
</dbReference>
<keyword evidence="1" id="KW-0687">Ribonucleoprotein</keyword>
<dbReference type="GO" id="GO:0003723">
    <property type="term" value="F:RNA binding"/>
    <property type="evidence" value="ECO:0007669"/>
    <property type="project" value="UniProtKB-UniRule"/>
</dbReference>
<dbReference type="InParanoid" id="G8JWJ3"/>
<dbReference type="OrthoDB" id="422364at2759"/>
<protein>
    <recommendedName>
        <fullName evidence="1">LSM2-LSM8 complex subunit LSM8</fullName>
    </recommendedName>
</protein>
<feature type="domain" description="Sm" evidence="2">
    <location>
        <begin position="1"/>
        <end position="70"/>
    </location>
</feature>
<keyword evidence="4" id="KW-1185">Reference proteome</keyword>
<dbReference type="InterPro" id="IPR034103">
    <property type="entry name" value="Lsm8"/>
</dbReference>
<keyword evidence="1" id="KW-0694">RNA-binding</keyword>
<dbReference type="GO" id="GO:0005688">
    <property type="term" value="C:U6 snRNP"/>
    <property type="evidence" value="ECO:0007669"/>
    <property type="project" value="UniProtKB-UniRule"/>
</dbReference>
<keyword evidence="1" id="KW-0539">Nucleus</keyword>
<evidence type="ECO:0000259" key="2">
    <source>
        <dbReference type="PROSITE" id="PS52002"/>
    </source>
</evidence>
<dbReference type="CDD" id="cd01727">
    <property type="entry name" value="LSm8"/>
    <property type="match status" value="1"/>
</dbReference>
<dbReference type="GO" id="GO:0006364">
    <property type="term" value="P:rRNA processing"/>
    <property type="evidence" value="ECO:0007669"/>
    <property type="project" value="EnsemblFungi"/>
</dbReference>
<dbReference type="EMBL" id="CP002503">
    <property type="protein sequence ID" value="AET41208.1"/>
    <property type="molecule type" value="Genomic_DNA"/>
</dbReference>
<dbReference type="GeneID" id="11472645"/>
<dbReference type="InterPro" id="IPR010920">
    <property type="entry name" value="LSM_dom_sf"/>
</dbReference>
<dbReference type="GO" id="GO:0005730">
    <property type="term" value="C:nucleolus"/>
    <property type="evidence" value="ECO:0007669"/>
    <property type="project" value="EnsemblFungi"/>
</dbReference>
<gene>
    <name evidence="1" type="primary">LSM8</name>
    <name evidence="3" type="ordered locus">Ecym_7382</name>
</gene>
<dbReference type="eggNOG" id="KOG1784">
    <property type="taxonomic scope" value="Eukaryota"/>
</dbReference>
<dbReference type="STRING" id="931890.G8JWJ3"/>
<sequence length="107" mass="12029">MSPLLKDFLNRQIVVITTEGDCFTATLEGYDKTTNLLLSNVKERLTGSKVAGSYLLQGSQIVCCGPLEGSEEIGQEHLREMVQLKNTKNMVEMEHIVWSKVWESTTH</sequence>
<comment type="subunit">
    <text evidence="1">LSm subunits form a heteromer with a doughnut shape.</text>
</comment>
<dbReference type="AlphaFoldDB" id="G8JWJ3"/>
<dbReference type="OMA" id="NTLSCTM"/>
<dbReference type="Gene3D" id="2.30.30.100">
    <property type="match status" value="1"/>
</dbReference>
<dbReference type="HOGENOM" id="CLU_076902_8_1_1"/>
<dbReference type="PROSITE" id="PS52002">
    <property type="entry name" value="SM"/>
    <property type="match status" value="1"/>
</dbReference>
<dbReference type="InterPro" id="IPR001163">
    <property type="entry name" value="Sm_dom_euk/arc"/>
</dbReference>
<evidence type="ECO:0000313" key="4">
    <source>
        <dbReference type="Proteomes" id="UP000006790"/>
    </source>
</evidence>
<dbReference type="KEGG" id="erc:Ecym_7382"/>
<dbReference type="GO" id="GO:0046540">
    <property type="term" value="C:U4/U6 x U5 tri-snRNP complex"/>
    <property type="evidence" value="ECO:0007669"/>
    <property type="project" value="UniProtKB-UniRule"/>
</dbReference>
<dbReference type="SUPFAM" id="SSF50182">
    <property type="entry name" value="Sm-like ribonucleoproteins"/>
    <property type="match status" value="1"/>
</dbReference>
<comment type="function">
    <text evidence="1">Plays role in pre-mRNA splicing as component of the U4/U6-U5 tri-snRNP complex that is involved in spliceosome assembly, and as component of the precatalytic spliceosome (spliceosome B complex). The heptameric LSM2-8 complex binds specifically to the 3'-terminal U-tract of U6 snRNA.</text>
</comment>
<evidence type="ECO:0000313" key="3">
    <source>
        <dbReference type="EMBL" id="AET41208.1"/>
    </source>
</evidence>
<dbReference type="GO" id="GO:0005681">
    <property type="term" value="C:spliceosomal complex"/>
    <property type="evidence" value="ECO:0007669"/>
    <property type="project" value="UniProtKB-KW"/>
</dbReference>
<comment type="subcellular location">
    <subcellularLocation>
        <location evidence="1">Nucleus</location>
    </subcellularLocation>
</comment>
<dbReference type="Pfam" id="PF01423">
    <property type="entry name" value="LSM"/>
    <property type="match status" value="1"/>
</dbReference>
<evidence type="ECO:0000256" key="1">
    <source>
        <dbReference type="RuleBase" id="RU365048"/>
    </source>
</evidence>
<keyword evidence="1" id="KW-0508">mRNA splicing</keyword>
<dbReference type="Proteomes" id="UP000006790">
    <property type="component" value="Chromosome 7"/>
</dbReference>
<proteinExistence type="inferred from homology"/>
<organism evidence="3 4">
    <name type="scientific">Eremothecium cymbalariae (strain CBS 270.75 / DBVPG 7215 / KCTC 17166 / NRRL Y-17582)</name>
    <name type="common">Yeast</name>
    <dbReference type="NCBI Taxonomy" id="931890"/>
    <lineage>
        <taxon>Eukaryota</taxon>
        <taxon>Fungi</taxon>
        <taxon>Dikarya</taxon>
        <taxon>Ascomycota</taxon>
        <taxon>Saccharomycotina</taxon>
        <taxon>Saccharomycetes</taxon>
        <taxon>Saccharomycetales</taxon>
        <taxon>Saccharomycetaceae</taxon>
        <taxon>Eremothecium</taxon>
    </lineage>
</organism>